<dbReference type="EMBL" id="JAGRRH010000023">
    <property type="protein sequence ID" value="KAG7343821.1"/>
    <property type="molecule type" value="Genomic_DNA"/>
</dbReference>
<comment type="caution">
    <text evidence="2">The sequence shown here is derived from an EMBL/GenBank/DDBJ whole genome shotgun (WGS) entry which is preliminary data.</text>
</comment>
<evidence type="ECO:0000313" key="2">
    <source>
        <dbReference type="EMBL" id="KAG7343821.1"/>
    </source>
</evidence>
<organism evidence="2 3">
    <name type="scientific">Nitzschia inconspicua</name>
    <dbReference type="NCBI Taxonomy" id="303405"/>
    <lineage>
        <taxon>Eukaryota</taxon>
        <taxon>Sar</taxon>
        <taxon>Stramenopiles</taxon>
        <taxon>Ochrophyta</taxon>
        <taxon>Bacillariophyta</taxon>
        <taxon>Bacillariophyceae</taxon>
        <taxon>Bacillariophycidae</taxon>
        <taxon>Bacillariales</taxon>
        <taxon>Bacillariaceae</taxon>
        <taxon>Nitzschia</taxon>
    </lineage>
</organism>
<reference evidence="2" key="1">
    <citation type="journal article" date="2021" name="Sci. Rep.">
        <title>Diploid genomic architecture of Nitzschia inconspicua, an elite biomass production diatom.</title>
        <authorList>
            <person name="Oliver A."/>
            <person name="Podell S."/>
            <person name="Pinowska A."/>
            <person name="Traller J.C."/>
            <person name="Smith S.R."/>
            <person name="McClure R."/>
            <person name="Beliaev A."/>
            <person name="Bohutskyi P."/>
            <person name="Hill E.A."/>
            <person name="Rabines A."/>
            <person name="Zheng H."/>
            <person name="Allen L.Z."/>
            <person name="Kuo A."/>
            <person name="Grigoriev I.V."/>
            <person name="Allen A.E."/>
            <person name="Hazlebeck D."/>
            <person name="Allen E.E."/>
        </authorList>
    </citation>
    <scope>NUCLEOTIDE SEQUENCE</scope>
    <source>
        <strain evidence="2">Hildebrandi</strain>
    </source>
</reference>
<gene>
    <name evidence="2" type="ORF">IV203_021829</name>
    <name evidence="1" type="ORF">IV203_033465</name>
</gene>
<evidence type="ECO:0000313" key="3">
    <source>
        <dbReference type="Proteomes" id="UP000693970"/>
    </source>
</evidence>
<dbReference type="EMBL" id="JAGRRH010000079">
    <property type="protein sequence ID" value="KAG7337620.1"/>
    <property type="molecule type" value="Genomic_DNA"/>
</dbReference>
<proteinExistence type="predicted"/>
<dbReference type="Proteomes" id="UP000693970">
    <property type="component" value="Unassembled WGS sequence"/>
</dbReference>
<keyword evidence="3" id="KW-1185">Reference proteome</keyword>
<evidence type="ECO:0000313" key="1">
    <source>
        <dbReference type="EMBL" id="KAG7337620.1"/>
    </source>
</evidence>
<reference evidence="2" key="2">
    <citation type="submission" date="2021-04" db="EMBL/GenBank/DDBJ databases">
        <authorList>
            <person name="Podell S."/>
        </authorList>
    </citation>
    <scope>NUCLEOTIDE SEQUENCE</scope>
    <source>
        <strain evidence="2">Hildebrandi</strain>
    </source>
</reference>
<sequence length="94" mass="10842">MLYRKRRERKTFGPLLLRSEVDNWINLKLAIYGRPKQASIDIMSLINPTTTNTVVEFHMLLSYGLEIVQILSMKCSSCSAGNIPIQTEFQCIEY</sequence>
<name>A0A9K3KI43_9STRA</name>
<dbReference type="AlphaFoldDB" id="A0A9K3KI43"/>
<accession>A0A9K3KI43</accession>
<protein>
    <submittedName>
        <fullName evidence="2">Uncharacterized protein</fullName>
    </submittedName>
</protein>